<evidence type="ECO:0000313" key="1">
    <source>
        <dbReference type="EMBL" id="MBB6332829.1"/>
    </source>
</evidence>
<organism evidence="1 2">
    <name type="scientific">Chryseobacterium sediminis</name>
    <dbReference type="NCBI Taxonomy" id="1679494"/>
    <lineage>
        <taxon>Bacteria</taxon>
        <taxon>Pseudomonadati</taxon>
        <taxon>Bacteroidota</taxon>
        <taxon>Flavobacteriia</taxon>
        <taxon>Flavobacteriales</taxon>
        <taxon>Weeksellaceae</taxon>
        <taxon>Chryseobacterium group</taxon>
        <taxon>Chryseobacterium</taxon>
    </lineage>
</organism>
<evidence type="ECO:0000313" key="2">
    <source>
        <dbReference type="Proteomes" id="UP000587367"/>
    </source>
</evidence>
<sequence>MDVYSFPYFGGVAKIQRIFDGVVIYISTPLFTNYLTKTPAVSLKQPGFYL</sequence>
<comment type="caution">
    <text evidence="1">The sequence shown here is derived from an EMBL/GenBank/DDBJ whole genome shotgun (WGS) entry which is preliminary data.</text>
</comment>
<keyword evidence="2" id="KW-1185">Reference proteome</keyword>
<name>A0ABR6Q4Y6_9FLAO</name>
<protein>
    <submittedName>
        <fullName evidence="1">Uncharacterized protein</fullName>
    </submittedName>
</protein>
<accession>A0ABR6Q4Y6</accession>
<dbReference type="EMBL" id="JACHKS010000003">
    <property type="protein sequence ID" value="MBB6332829.1"/>
    <property type="molecule type" value="Genomic_DNA"/>
</dbReference>
<proteinExistence type="predicted"/>
<gene>
    <name evidence="1" type="ORF">HNP24_003832</name>
</gene>
<reference evidence="1 2" key="1">
    <citation type="submission" date="2020-08" db="EMBL/GenBank/DDBJ databases">
        <title>Functional genomics of gut bacteria from endangered species of beetles.</title>
        <authorList>
            <person name="Carlos-Shanley C."/>
        </authorList>
    </citation>
    <scope>NUCLEOTIDE SEQUENCE [LARGE SCALE GENOMIC DNA]</scope>
    <source>
        <strain evidence="1 2">S00068</strain>
    </source>
</reference>
<dbReference type="Proteomes" id="UP000587367">
    <property type="component" value="Unassembled WGS sequence"/>
</dbReference>